<gene>
    <name evidence="1" type="ORF">ACFOZ4_27175</name>
</gene>
<sequence>MADATLWQRIKDDGFRPPAGHPVDELIAELEHMLTYADSRQRDDLAFEILGEWIQLGLCDHDLGGLGDRMAAGLLRGIGEVGTDSVFGRSFSAVVLGLVVERDNAVRLLGPNDLSRWIGGFTMWWELEGDLRGAVDAQRGWAHALAHGADAIASLARSRLLGTAQARALLGSVVIRLRTTDGWALLASEDDRLAYATMALLHRGDLSAADLDGVIAPLHMLGRQRLRVDLDPEACAWINSLNWLRALYLQLGLGVQAMPWYAPDNHFDRPIPERQQMLAVVESALREYSSWFADR</sequence>
<evidence type="ECO:0000313" key="2">
    <source>
        <dbReference type="Proteomes" id="UP001595816"/>
    </source>
</evidence>
<reference evidence="2" key="1">
    <citation type="journal article" date="2019" name="Int. J. Syst. Evol. Microbiol.">
        <title>The Global Catalogue of Microorganisms (GCM) 10K type strain sequencing project: providing services to taxonomists for standard genome sequencing and annotation.</title>
        <authorList>
            <consortium name="The Broad Institute Genomics Platform"/>
            <consortium name="The Broad Institute Genome Sequencing Center for Infectious Disease"/>
            <person name="Wu L."/>
            <person name="Ma J."/>
        </authorList>
    </citation>
    <scope>NUCLEOTIDE SEQUENCE [LARGE SCALE GENOMIC DNA]</scope>
    <source>
        <strain evidence="2">CGMCC 4.7289</strain>
    </source>
</reference>
<dbReference type="InterPro" id="IPR021247">
    <property type="entry name" value="DUF2785"/>
</dbReference>
<evidence type="ECO:0000313" key="1">
    <source>
        <dbReference type="EMBL" id="MFC4134309.1"/>
    </source>
</evidence>
<name>A0ABV8LWV6_9ACTN</name>
<comment type="caution">
    <text evidence="1">The sequence shown here is derived from an EMBL/GenBank/DDBJ whole genome shotgun (WGS) entry which is preliminary data.</text>
</comment>
<organism evidence="1 2">
    <name type="scientific">Hamadaea flava</name>
    <dbReference type="NCBI Taxonomy" id="1742688"/>
    <lineage>
        <taxon>Bacteria</taxon>
        <taxon>Bacillati</taxon>
        <taxon>Actinomycetota</taxon>
        <taxon>Actinomycetes</taxon>
        <taxon>Micromonosporales</taxon>
        <taxon>Micromonosporaceae</taxon>
        <taxon>Hamadaea</taxon>
    </lineage>
</organism>
<dbReference type="Pfam" id="PF10978">
    <property type="entry name" value="DUF2785"/>
    <property type="match status" value="1"/>
</dbReference>
<keyword evidence="2" id="KW-1185">Reference proteome</keyword>
<dbReference type="RefSeq" id="WP_253761524.1">
    <property type="nucleotide sequence ID" value="NZ_JAMZDZ010000001.1"/>
</dbReference>
<dbReference type="EMBL" id="JBHSAY010000015">
    <property type="protein sequence ID" value="MFC4134309.1"/>
    <property type="molecule type" value="Genomic_DNA"/>
</dbReference>
<accession>A0ABV8LWV6</accession>
<dbReference type="Proteomes" id="UP001595816">
    <property type="component" value="Unassembled WGS sequence"/>
</dbReference>
<proteinExistence type="predicted"/>
<protein>
    <submittedName>
        <fullName evidence="1">DUF2785 domain-containing protein</fullName>
    </submittedName>
</protein>